<evidence type="ECO:0000313" key="1">
    <source>
        <dbReference type="EMBL" id="VDO66070.1"/>
    </source>
</evidence>
<accession>A0A183JES0</accession>
<proteinExistence type="predicted"/>
<name>A0A183JES0_9TREM</name>
<evidence type="ECO:0000313" key="3">
    <source>
        <dbReference type="WBParaSite" id="SCUD_0000118301-mRNA-1"/>
    </source>
</evidence>
<sequence length="41" mass="4730">MLVYGTAYLVVESVEQLNYIDRLGLLSLYLFDKLLNLCMVC</sequence>
<reference evidence="1 2" key="2">
    <citation type="submission" date="2018-11" db="EMBL/GenBank/DDBJ databases">
        <authorList>
            <consortium name="Pathogen Informatics"/>
        </authorList>
    </citation>
    <scope>NUCLEOTIDE SEQUENCE [LARGE SCALE GENOMIC DNA]</scope>
    <source>
        <strain evidence="1">Dakar</strain>
        <strain evidence="2">Dakar, Senegal</strain>
    </source>
</reference>
<reference evidence="3" key="1">
    <citation type="submission" date="2016-06" db="UniProtKB">
        <authorList>
            <consortium name="WormBaseParasite"/>
        </authorList>
    </citation>
    <scope>IDENTIFICATION</scope>
</reference>
<dbReference type="WBParaSite" id="SCUD_0000118301-mRNA-1">
    <property type="protein sequence ID" value="SCUD_0000118301-mRNA-1"/>
    <property type="gene ID" value="SCUD_0000118301"/>
</dbReference>
<dbReference type="AlphaFoldDB" id="A0A183JES0"/>
<protein>
    <submittedName>
        <fullName evidence="1 3">Uncharacterized protein</fullName>
    </submittedName>
</protein>
<dbReference type="EMBL" id="UZAK01000921">
    <property type="protein sequence ID" value="VDO66070.1"/>
    <property type="molecule type" value="Genomic_DNA"/>
</dbReference>
<organism evidence="3">
    <name type="scientific">Schistosoma curassoni</name>
    <dbReference type="NCBI Taxonomy" id="6186"/>
    <lineage>
        <taxon>Eukaryota</taxon>
        <taxon>Metazoa</taxon>
        <taxon>Spiralia</taxon>
        <taxon>Lophotrochozoa</taxon>
        <taxon>Platyhelminthes</taxon>
        <taxon>Trematoda</taxon>
        <taxon>Digenea</taxon>
        <taxon>Strigeidida</taxon>
        <taxon>Schistosomatoidea</taxon>
        <taxon>Schistosomatidae</taxon>
        <taxon>Schistosoma</taxon>
    </lineage>
</organism>
<keyword evidence="2" id="KW-1185">Reference proteome</keyword>
<evidence type="ECO:0000313" key="2">
    <source>
        <dbReference type="Proteomes" id="UP000279833"/>
    </source>
</evidence>
<dbReference type="Proteomes" id="UP000279833">
    <property type="component" value="Unassembled WGS sequence"/>
</dbReference>
<gene>
    <name evidence="1" type="ORF">SCUD_LOCUS1184</name>
</gene>